<feature type="region of interest" description="Disordered" evidence="1">
    <location>
        <begin position="1"/>
        <end position="32"/>
    </location>
</feature>
<dbReference type="Proteomes" id="UP000199476">
    <property type="component" value="Unassembled WGS sequence"/>
</dbReference>
<evidence type="ECO:0000313" key="2">
    <source>
        <dbReference type="EMBL" id="SDM17270.1"/>
    </source>
</evidence>
<dbReference type="RefSeq" id="WP_234985586.1">
    <property type="nucleotide sequence ID" value="NZ_FNGO01000019.1"/>
</dbReference>
<keyword evidence="3" id="KW-1185">Reference proteome</keyword>
<name>A0A1G9R2D1_9FIRM</name>
<accession>A0A1G9R2D1</accession>
<dbReference type="AlphaFoldDB" id="A0A1G9R2D1"/>
<reference evidence="2 3" key="1">
    <citation type="submission" date="2016-10" db="EMBL/GenBank/DDBJ databases">
        <authorList>
            <person name="de Groot N.N."/>
        </authorList>
    </citation>
    <scope>NUCLEOTIDE SEQUENCE [LARGE SCALE GENOMIC DNA]</scope>
    <source>
        <strain evidence="2 3">SLAS-1</strain>
    </source>
</reference>
<evidence type="ECO:0000256" key="1">
    <source>
        <dbReference type="SAM" id="MobiDB-lite"/>
    </source>
</evidence>
<evidence type="ECO:0000313" key="3">
    <source>
        <dbReference type="Proteomes" id="UP000199476"/>
    </source>
</evidence>
<proteinExistence type="predicted"/>
<dbReference type="EMBL" id="FNGO01000019">
    <property type="protein sequence ID" value="SDM17270.1"/>
    <property type="molecule type" value="Genomic_DNA"/>
</dbReference>
<feature type="compositionally biased region" description="Acidic residues" evidence="1">
    <location>
        <begin position="23"/>
        <end position="32"/>
    </location>
</feature>
<organism evidence="2 3">
    <name type="scientific">Halarsenatibacter silvermanii</name>
    <dbReference type="NCBI Taxonomy" id="321763"/>
    <lineage>
        <taxon>Bacteria</taxon>
        <taxon>Bacillati</taxon>
        <taxon>Bacillota</taxon>
        <taxon>Clostridia</taxon>
        <taxon>Halanaerobiales</taxon>
        <taxon>Halarsenatibacteraceae</taxon>
        <taxon>Halarsenatibacter</taxon>
    </lineage>
</organism>
<gene>
    <name evidence="2" type="ORF">SAMN04488692_11949</name>
</gene>
<sequence>MEVAQGEGKITPSSGTHQFYENENIEIEAEPEEEWEFDKLQIGDEEIDSAETAIEELSKDKVIKASFSRLEEDLVQDDKEEVEPEKTPVAEKDMNDYVDHLISSTAGHSTNTGYKRIVDFWAEGQNNNVLNLRLQGDENFTTGMTRGGIMDNTEDIIKQVFEEREDISTLKIEWYMVLIDQKGQENNTNIITIEFSRQTYNEINWDRFLRENLPNVADYFWAHPNYR</sequence>
<protein>
    <submittedName>
        <fullName evidence="2">Uncharacterized protein</fullName>
    </submittedName>
</protein>